<feature type="transmembrane region" description="Helical" evidence="1">
    <location>
        <begin position="197"/>
        <end position="218"/>
    </location>
</feature>
<evidence type="ECO:0000256" key="1">
    <source>
        <dbReference type="SAM" id="Phobius"/>
    </source>
</evidence>
<dbReference type="RefSeq" id="WP_141460270.1">
    <property type="nucleotide sequence ID" value="NZ_CP038141.1"/>
</dbReference>
<feature type="transmembrane region" description="Helical" evidence="1">
    <location>
        <begin position="224"/>
        <end position="245"/>
    </location>
</feature>
<keyword evidence="1" id="KW-1133">Transmembrane helix</keyword>
<proteinExistence type="predicted"/>
<dbReference type="AlphaFoldDB" id="A0A4Y6UJQ7"/>
<organism evidence="2 3">
    <name type="scientific">Swingsia samuiensis</name>
    <dbReference type="NCBI Taxonomy" id="1293412"/>
    <lineage>
        <taxon>Bacteria</taxon>
        <taxon>Pseudomonadati</taxon>
        <taxon>Pseudomonadota</taxon>
        <taxon>Alphaproteobacteria</taxon>
        <taxon>Acetobacterales</taxon>
        <taxon>Acetobacteraceae</taxon>
        <taxon>Swingsia</taxon>
    </lineage>
</organism>
<gene>
    <name evidence="2" type="ORF">E3D00_04335</name>
</gene>
<name>A0A4Y6UJQ7_9PROT</name>
<keyword evidence="1" id="KW-0472">Membrane</keyword>
<evidence type="ECO:0000313" key="3">
    <source>
        <dbReference type="Proteomes" id="UP000316313"/>
    </source>
</evidence>
<protein>
    <submittedName>
        <fullName evidence="2">Uncharacterized protein</fullName>
    </submittedName>
</protein>
<dbReference type="OrthoDB" id="7270781at2"/>
<evidence type="ECO:0000313" key="2">
    <source>
        <dbReference type="EMBL" id="QDH16878.1"/>
    </source>
</evidence>
<sequence length="324" mass="35299">MSTVPHEDSEIFIMTLQQFNVLLAEDHKAMCPTNLASLRSQIPTSKSPSKMADNWVSDWDRRPPNPFAVIDSANSYLKDNYYIDMFGLHDAYNNGRSAIKQITILGIKGSAYLKISRSGKEIVVFKGRPGLRAKLSGTTYLKENPIIKEMGLVVGKAEMLKEAGKGTKIAIVCVVAWDIVHECLQDKFDMTRLEVTILSDVVQALAATAIGTVVGLVVGSAMPVVATFCVVAGVSLIASMGITALDNSYHLTDKAIALAKQIEGTYIDNAITVTEQAIKSTGEAFESVGKDMTKYYAKNIKEYAHSIGSECKSLISYPGVYFSY</sequence>
<keyword evidence="1" id="KW-0812">Transmembrane</keyword>
<dbReference type="EMBL" id="CP038141">
    <property type="protein sequence ID" value="QDH16878.1"/>
    <property type="molecule type" value="Genomic_DNA"/>
</dbReference>
<keyword evidence="3" id="KW-1185">Reference proteome</keyword>
<dbReference type="Proteomes" id="UP000316313">
    <property type="component" value="Chromosome"/>
</dbReference>
<accession>A0A4Y6UJQ7</accession>
<dbReference type="KEGG" id="ssam:E3D00_04335"/>
<reference evidence="2 3" key="1">
    <citation type="submission" date="2019-03" db="EMBL/GenBank/DDBJ databases">
        <title>The complete genome sequence of Swingsia samuiensis NBRC107927(T).</title>
        <authorList>
            <person name="Chua K.-O."/>
            <person name="Chan K.-G."/>
            <person name="See-Too W.-S."/>
        </authorList>
    </citation>
    <scope>NUCLEOTIDE SEQUENCE [LARGE SCALE GENOMIC DNA]</scope>
    <source>
        <strain evidence="2 3">AH83</strain>
    </source>
</reference>